<dbReference type="EMBL" id="JABAEW010000010">
    <property type="protein sequence ID" value="NMD86351.1"/>
    <property type="molecule type" value="Genomic_DNA"/>
</dbReference>
<feature type="transmembrane region" description="Helical" evidence="1">
    <location>
        <begin position="277"/>
        <end position="295"/>
    </location>
</feature>
<gene>
    <name evidence="4" type="ORF">C8D82_12029</name>
    <name evidence="3" type="ORF">HF882_07115</name>
</gene>
<dbReference type="Pfam" id="PF12801">
    <property type="entry name" value="Fer4_5"/>
    <property type="match status" value="2"/>
</dbReference>
<feature type="transmembrane region" description="Helical" evidence="1">
    <location>
        <begin position="307"/>
        <end position="328"/>
    </location>
</feature>
<evidence type="ECO:0000259" key="2">
    <source>
        <dbReference type="SMART" id="SM00900"/>
    </source>
</evidence>
<organism evidence="4 5">
    <name type="scientific">Victivallis vadensis</name>
    <dbReference type="NCBI Taxonomy" id="172901"/>
    <lineage>
        <taxon>Bacteria</taxon>
        <taxon>Pseudomonadati</taxon>
        <taxon>Lentisphaerota</taxon>
        <taxon>Lentisphaeria</taxon>
        <taxon>Victivallales</taxon>
        <taxon>Victivallaceae</taxon>
        <taxon>Victivallis</taxon>
    </lineage>
</organism>
<dbReference type="Proteomes" id="UP000576225">
    <property type="component" value="Unassembled WGS sequence"/>
</dbReference>
<feature type="transmembrane region" description="Helical" evidence="1">
    <location>
        <begin position="213"/>
        <end position="232"/>
    </location>
</feature>
<dbReference type="Proteomes" id="UP000245959">
    <property type="component" value="Unassembled WGS sequence"/>
</dbReference>
<comment type="caution">
    <text evidence="4">The sequence shown here is derived from an EMBL/GenBank/DDBJ whole genome shotgun (WGS) entry which is preliminary data.</text>
</comment>
<keyword evidence="1" id="KW-0472">Membrane</keyword>
<keyword evidence="1" id="KW-0812">Transmembrane</keyword>
<dbReference type="SMART" id="SM00900">
    <property type="entry name" value="FMN_bind"/>
    <property type="match status" value="1"/>
</dbReference>
<reference evidence="3 6" key="2">
    <citation type="submission" date="2020-04" db="EMBL/GenBank/DDBJ databases">
        <authorList>
            <person name="Hitch T.C.A."/>
            <person name="Wylensek D."/>
            <person name="Clavel T."/>
        </authorList>
    </citation>
    <scope>NUCLEOTIDE SEQUENCE [LARGE SCALE GENOMIC DNA]</scope>
    <source>
        <strain evidence="3 6">COR2-253-APC-1A</strain>
    </source>
</reference>
<keyword evidence="5" id="KW-1185">Reference proteome</keyword>
<accession>A0A2U1AT44</accession>
<evidence type="ECO:0000313" key="6">
    <source>
        <dbReference type="Proteomes" id="UP000576225"/>
    </source>
</evidence>
<feature type="domain" description="FMN-binding" evidence="2">
    <location>
        <begin position="57"/>
        <end position="139"/>
    </location>
</feature>
<name>A0A2U1AT44_9BACT</name>
<dbReference type="GeneID" id="78295932"/>
<reference evidence="4 5" key="1">
    <citation type="submission" date="2018-04" db="EMBL/GenBank/DDBJ databases">
        <title>Genomic Encyclopedia of Type Strains, Phase IV (KMG-IV): sequencing the most valuable type-strain genomes for metagenomic binning, comparative biology and taxonomic classification.</title>
        <authorList>
            <person name="Goeker M."/>
        </authorList>
    </citation>
    <scope>NUCLEOTIDE SEQUENCE [LARGE SCALE GENOMIC DNA]</scope>
    <source>
        <strain evidence="4 5">DSM 14823</strain>
    </source>
</reference>
<dbReference type="GO" id="GO:0010181">
    <property type="term" value="F:FMN binding"/>
    <property type="evidence" value="ECO:0007669"/>
    <property type="project" value="InterPro"/>
</dbReference>
<keyword evidence="1" id="KW-1133">Transmembrane helix</keyword>
<dbReference type="InterPro" id="IPR017896">
    <property type="entry name" value="4Fe4S_Fe-S-bd"/>
</dbReference>
<sequence length="345" mass="37866">MQQPLRVRRSGNLLFAAAVILIFCLARHYRESAQPVSEPAAEADVLTTGPEYGHIVGFGGPVPVKITLAPDSGTIRAVDFPPNAEDADYWKRVLDSGVFRKYLGKTPAEAARLPIDAVTGATFSSRAAQETIRARLEKAAALPRAVPASRFQFNWFDVTALLMLAVNLVFFFFPASGRTRVILLFCNVAVFGVLTHCYLSLSQFNGWLRVTPHWKFSVASLVFLISVLLSIWKGRNFYCGSVCPYGGAQELAARFGKKLGVKTYPATFRGGPYLRRLILGATVLAAICGVAIPIVEPFSAFLPGTAWWIFGMAAGFLLASVFVPRLWCRWFCGCGALLDFFHKTK</sequence>
<evidence type="ECO:0000313" key="3">
    <source>
        <dbReference type="EMBL" id="NMD86351.1"/>
    </source>
</evidence>
<dbReference type="Pfam" id="PF04205">
    <property type="entry name" value="FMN_bind"/>
    <property type="match status" value="1"/>
</dbReference>
<evidence type="ECO:0000256" key="1">
    <source>
        <dbReference type="SAM" id="Phobius"/>
    </source>
</evidence>
<dbReference type="EMBL" id="QEKH01000020">
    <property type="protein sequence ID" value="PVY39553.1"/>
    <property type="molecule type" value="Genomic_DNA"/>
</dbReference>
<feature type="transmembrane region" description="Helical" evidence="1">
    <location>
        <begin position="181"/>
        <end position="201"/>
    </location>
</feature>
<dbReference type="RefSeq" id="WP_165833055.1">
    <property type="nucleotide sequence ID" value="NZ_CABMMC010000129.1"/>
</dbReference>
<feature type="transmembrane region" description="Helical" evidence="1">
    <location>
        <begin position="12"/>
        <end position="29"/>
    </location>
</feature>
<feature type="transmembrane region" description="Helical" evidence="1">
    <location>
        <begin position="153"/>
        <end position="174"/>
    </location>
</feature>
<evidence type="ECO:0000313" key="4">
    <source>
        <dbReference type="EMBL" id="PVY39553.1"/>
    </source>
</evidence>
<dbReference type="AlphaFoldDB" id="A0A2U1AT44"/>
<dbReference type="GO" id="GO:0016020">
    <property type="term" value="C:membrane"/>
    <property type="evidence" value="ECO:0007669"/>
    <property type="project" value="InterPro"/>
</dbReference>
<proteinExistence type="predicted"/>
<dbReference type="InterPro" id="IPR007329">
    <property type="entry name" value="FMN-bd"/>
</dbReference>
<protein>
    <submittedName>
        <fullName evidence="4">4Fe-4S binding protein</fullName>
    </submittedName>
</protein>
<evidence type="ECO:0000313" key="5">
    <source>
        <dbReference type="Proteomes" id="UP000245959"/>
    </source>
</evidence>